<evidence type="ECO:0000313" key="2">
    <source>
        <dbReference type="Proteomes" id="UP001280121"/>
    </source>
</evidence>
<accession>A0AAD9U2I1</accession>
<proteinExistence type="predicted"/>
<protein>
    <recommendedName>
        <fullName evidence="3">Reverse transcriptase domain-containing protein</fullName>
    </recommendedName>
</protein>
<keyword evidence="2" id="KW-1185">Reference proteome</keyword>
<organism evidence="1 2">
    <name type="scientific">Dipteronia dyeriana</name>
    <dbReference type="NCBI Taxonomy" id="168575"/>
    <lineage>
        <taxon>Eukaryota</taxon>
        <taxon>Viridiplantae</taxon>
        <taxon>Streptophyta</taxon>
        <taxon>Embryophyta</taxon>
        <taxon>Tracheophyta</taxon>
        <taxon>Spermatophyta</taxon>
        <taxon>Magnoliopsida</taxon>
        <taxon>eudicotyledons</taxon>
        <taxon>Gunneridae</taxon>
        <taxon>Pentapetalae</taxon>
        <taxon>rosids</taxon>
        <taxon>malvids</taxon>
        <taxon>Sapindales</taxon>
        <taxon>Sapindaceae</taxon>
        <taxon>Hippocastanoideae</taxon>
        <taxon>Acereae</taxon>
        <taxon>Dipteronia</taxon>
    </lineage>
</organism>
<name>A0AAD9U2I1_9ROSI</name>
<dbReference type="EMBL" id="JANJYI010000006">
    <property type="protein sequence ID" value="KAK2646281.1"/>
    <property type="molecule type" value="Genomic_DNA"/>
</dbReference>
<evidence type="ECO:0008006" key="3">
    <source>
        <dbReference type="Google" id="ProtNLM"/>
    </source>
</evidence>
<sequence length="335" mass="37463">MDPRNGPVQMQFGGLCPQCTDSALVVRGQPTQEMLKAVLEGVMPKLSEQRMRYLDGLFSREEIRKDVFDMASMKAPGKGFSENWVDRVIRSGPSLTYLFFADDNMLFSRATTSDCEALKMVMDIYENAYGRIVNLSKSSLRVSPSMSHSDSIRLAAVLGVRVVASHERLSLHWVLKERAIVNQLITLSGNWDAGKIKANFMKEDTVAILGLLMGLSRMEDSVIWHYELHGLYSVKSGYWLRSAIVDVPSSSGLNETVTWWKFLWRIIFPLKACRSFNVVRDSYSFGNKVGPSMMVGIGIMILEGFVMAASSQRIAATYTAQVAEAIAIYRGVKLD</sequence>
<reference evidence="1" key="1">
    <citation type="journal article" date="2023" name="Plant J.">
        <title>Genome sequences and population genomics provide insights into the demographic history, inbreeding, and mutation load of two 'living fossil' tree species of Dipteronia.</title>
        <authorList>
            <person name="Feng Y."/>
            <person name="Comes H.P."/>
            <person name="Chen J."/>
            <person name="Zhu S."/>
            <person name="Lu R."/>
            <person name="Zhang X."/>
            <person name="Li P."/>
            <person name="Qiu J."/>
            <person name="Olsen K.M."/>
            <person name="Qiu Y."/>
        </authorList>
    </citation>
    <scope>NUCLEOTIDE SEQUENCE</scope>
    <source>
        <strain evidence="1">KIB01</strain>
    </source>
</reference>
<dbReference type="AlphaFoldDB" id="A0AAD9U2I1"/>
<dbReference type="Proteomes" id="UP001280121">
    <property type="component" value="Unassembled WGS sequence"/>
</dbReference>
<gene>
    <name evidence="1" type="ORF">Ddye_021476</name>
</gene>
<evidence type="ECO:0000313" key="1">
    <source>
        <dbReference type="EMBL" id="KAK2646281.1"/>
    </source>
</evidence>
<comment type="caution">
    <text evidence="1">The sequence shown here is derived from an EMBL/GenBank/DDBJ whole genome shotgun (WGS) entry which is preliminary data.</text>
</comment>